<evidence type="ECO:0000256" key="3">
    <source>
        <dbReference type="ARBA" id="ARBA00009897"/>
    </source>
</evidence>
<dbReference type="NCBIfam" id="TIGR00653">
    <property type="entry name" value="GlnA"/>
    <property type="match status" value="1"/>
</dbReference>
<sequence>MADSENMPNGGQPPSQNLGKINKTSDATKADKASRVEKLENDEVIARARDIGIRFIDLQFTDIFGSVKTVTIPVSQLSAALENGVWFDGSSIEGLARIAEHDMYLVPDTSTFTVVPWSDPEIRVARLICWVYTPRGERFPGDPRHVLDKLLKEAAALGYLYNTAPELEFFLFKKDLVGGLPVTEENDRAGYFDHSNDTASIIKQKAAYALTQMGIEFDSFHHEIAPGQHELDFSVNQALRSADHVISAKSAIKAVARQNNLRASFMPKPLFGIPGNGMHTHQSLIFNGEQGQRNGAGASKVIPAPSSENVFAGLTEQYGLSPVARHFIAGQLYHAKGMAVVLAPIVNSYKRLVAGYEAPVYISWARVNRGALIRVPHSGPGPNHKYAARLELRCPDPACNPYLAYAAMLKAGLDGIKRKLPLPEPVEESIYQFDASELRRRNIETLPSTLREALDDLKHDDVIQESLGDHVYENLVEAKMEEWAEYRRHISPWEVDRYLDLS</sequence>
<evidence type="ECO:0000313" key="19">
    <source>
        <dbReference type="EMBL" id="WJW66798.1"/>
    </source>
</evidence>
<keyword evidence="7 19" id="KW-0436">Ligase</keyword>
<feature type="domain" description="GS catalytic" evidence="18">
    <location>
        <begin position="143"/>
        <end position="502"/>
    </location>
</feature>
<feature type="region of interest" description="Disordered" evidence="16">
    <location>
        <begin position="1"/>
        <end position="34"/>
    </location>
</feature>
<evidence type="ECO:0000256" key="16">
    <source>
        <dbReference type="SAM" id="MobiDB-lite"/>
    </source>
</evidence>
<dbReference type="InterPro" id="IPR014746">
    <property type="entry name" value="Gln_synth/guanido_kin_cat_dom"/>
</dbReference>
<dbReference type="Pfam" id="PF00120">
    <property type="entry name" value="Gln-synt_C"/>
    <property type="match status" value="1"/>
</dbReference>
<name>A0ABY9B0W5_9CHLR</name>
<evidence type="ECO:0000256" key="12">
    <source>
        <dbReference type="ARBA" id="ARBA00030668"/>
    </source>
</evidence>
<evidence type="ECO:0000256" key="11">
    <source>
        <dbReference type="ARBA" id="ARBA00022842"/>
    </source>
</evidence>
<dbReference type="PROSITE" id="PS51986">
    <property type="entry name" value="GS_BETA_GRASP"/>
    <property type="match status" value="1"/>
</dbReference>
<organism evidence="19 20">
    <name type="scientific">Candidatus Chlorohelix allophototropha</name>
    <dbReference type="NCBI Taxonomy" id="3003348"/>
    <lineage>
        <taxon>Bacteria</taxon>
        <taxon>Bacillati</taxon>
        <taxon>Chloroflexota</taxon>
        <taxon>Chloroflexia</taxon>
        <taxon>Candidatus Chloroheliales</taxon>
        <taxon>Candidatus Chloroheliaceae</taxon>
        <taxon>Candidatus Chlorohelix</taxon>
    </lineage>
</organism>
<dbReference type="EC" id="6.3.1.2" evidence="4"/>
<dbReference type="Gene3D" id="3.30.590.10">
    <property type="entry name" value="Glutamine synthetase/guanido kinase, catalytic domain"/>
    <property type="match status" value="1"/>
</dbReference>
<evidence type="ECO:0000259" key="17">
    <source>
        <dbReference type="PROSITE" id="PS51986"/>
    </source>
</evidence>
<comment type="similarity">
    <text evidence="3 14 15">Belongs to the glutamine synthetase family.</text>
</comment>
<evidence type="ECO:0000256" key="9">
    <source>
        <dbReference type="ARBA" id="ARBA00022741"/>
    </source>
</evidence>
<dbReference type="PANTHER" id="PTHR43785:SF12">
    <property type="entry name" value="TYPE-1 GLUTAMINE SYNTHETASE 2"/>
    <property type="match status" value="1"/>
</dbReference>
<keyword evidence="9" id="KW-0547">Nucleotide-binding</keyword>
<evidence type="ECO:0000256" key="8">
    <source>
        <dbReference type="ARBA" id="ARBA00022723"/>
    </source>
</evidence>
<evidence type="ECO:0000256" key="13">
    <source>
        <dbReference type="ARBA" id="ARBA00049436"/>
    </source>
</evidence>
<comment type="cofactor">
    <cofactor evidence="1">
        <name>Mg(2+)</name>
        <dbReference type="ChEBI" id="CHEBI:18420"/>
    </cofactor>
</comment>
<dbReference type="InterPro" id="IPR008147">
    <property type="entry name" value="Gln_synt_N"/>
</dbReference>
<evidence type="ECO:0000259" key="18">
    <source>
        <dbReference type="PROSITE" id="PS51987"/>
    </source>
</evidence>
<evidence type="ECO:0000313" key="20">
    <source>
        <dbReference type="Proteomes" id="UP001431572"/>
    </source>
</evidence>
<comment type="catalytic activity">
    <reaction evidence="13">
        <text>L-glutamate + NH4(+) + ATP = L-glutamine + ADP + phosphate + H(+)</text>
        <dbReference type="Rhea" id="RHEA:16169"/>
        <dbReference type="ChEBI" id="CHEBI:15378"/>
        <dbReference type="ChEBI" id="CHEBI:28938"/>
        <dbReference type="ChEBI" id="CHEBI:29985"/>
        <dbReference type="ChEBI" id="CHEBI:30616"/>
        <dbReference type="ChEBI" id="CHEBI:43474"/>
        <dbReference type="ChEBI" id="CHEBI:58359"/>
        <dbReference type="ChEBI" id="CHEBI:456216"/>
        <dbReference type="EC" id="6.3.1.2"/>
    </reaction>
</comment>
<evidence type="ECO:0000256" key="10">
    <source>
        <dbReference type="ARBA" id="ARBA00022840"/>
    </source>
</evidence>
<evidence type="ECO:0000256" key="15">
    <source>
        <dbReference type="RuleBase" id="RU000384"/>
    </source>
</evidence>
<accession>A0ABY9B0W5</accession>
<dbReference type="GO" id="GO:0004356">
    <property type="term" value="F:glutamine synthetase activity"/>
    <property type="evidence" value="ECO:0007669"/>
    <property type="project" value="UniProtKB-EC"/>
</dbReference>
<feature type="compositionally biased region" description="Polar residues" evidence="16">
    <location>
        <begin position="1"/>
        <end position="25"/>
    </location>
</feature>
<evidence type="ECO:0000256" key="14">
    <source>
        <dbReference type="PROSITE-ProRule" id="PRU01330"/>
    </source>
</evidence>
<dbReference type="Pfam" id="PF03951">
    <property type="entry name" value="Gln-synt_N"/>
    <property type="match status" value="1"/>
</dbReference>
<evidence type="ECO:0000256" key="7">
    <source>
        <dbReference type="ARBA" id="ARBA00022598"/>
    </source>
</evidence>
<dbReference type="SMART" id="SM01230">
    <property type="entry name" value="Gln-synt_C"/>
    <property type="match status" value="1"/>
</dbReference>
<keyword evidence="6" id="KW-0963">Cytoplasm</keyword>
<evidence type="ECO:0000256" key="6">
    <source>
        <dbReference type="ARBA" id="ARBA00022490"/>
    </source>
</evidence>
<gene>
    <name evidence="19" type="primary">glnA</name>
    <name evidence="19" type="ORF">OZ401_000043</name>
</gene>
<dbReference type="SUPFAM" id="SSF55931">
    <property type="entry name" value="Glutamine synthetase/guanido kinase"/>
    <property type="match status" value="1"/>
</dbReference>
<evidence type="ECO:0000256" key="5">
    <source>
        <dbReference type="ARBA" id="ARBA00021364"/>
    </source>
</evidence>
<dbReference type="RefSeq" id="WP_341468692.1">
    <property type="nucleotide sequence ID" value="NZ_CP128399.1"/>
</dbReference>
<protein>
    <recommendedName>
        <fullName evidence="5">Glutamine synthetase</fullName>
        <ecNumber evidence="4">6.3.1.2</ecNumber>
    </recommendedName>
    <alternativeName>
        <fullName evidence="12">Glutamate--ammonia ligase</fullName>
    </alternativeName>
</protein>
<feature type="domain" description="GS beta-grasp" evidence="17">
    <location>
        <begin position="51"/>
        <end position="136"/>
    </location>
</feature>
<reference evidence="19" key="1">
    <citation type="journal article" date="2024" name="Nature">
        <title>Anoxygenic phototroph of the Chloroflexota uses a type I reaction centre.</title>
        <authorList>
            <person name="Tsuji J.M."/>
            <person name="Shaw N.A."/>
            <person name="Nagashima S."/>
            <person name="Venkiteswaran J.J."/>
            <person name="Schiff S.L."/>
            <person name="Watanabe T."/>
            <person name="Fukui M."/>
            <person name="Hanada S."/>
            <person name="Tank M."/>
            <person name="Neufeld J.D."/>
        </authorList>
    </citation>
    <scope>NUCLEOTIDE SEQUENCE</scope>
    <source>
        <strain evidence="19">L227-S17</strain>
    </source>
</reference>
<dbReference type="SUPFAM" id="SSF54368">
    <property type="entry name" value="Glutamine synthetase, N-terminal domain"/>
    <property type="match status" value="1"/>
</dbReference>
<evidence type="ECO:0000256" key="1">
    <source>
        <dbReference type="ARBA" id="ARBA00001946"/>
    </source>
</evidence>
<dbReference type="InterPro" id="IPR004809">
    <property type="entry name" value="Gln_synth_I"/>
</dbReference>
<dbReference type="Gene3D" id="3.10.20.70">
    <property type="entry name" value="Glutamine synthetase, N-terminal domain"/>
    <property type="match status" value="1"/>
</dbReference>
<comment type="subcellular location">
    <subcellularLocation>
        <location evidence="2">Cytoplasm</location>
    </subcellularLocation>
</comment>
<dbReference type="PANTHER" id="PTHR43785">
    <property type="entry name" value="GAMMA-GLUTAMYLPUTRESCINE SYNTHETASE"/>
    <property type="match status" value="1"/>
</dbReference>
<keyword evidence="10" id="KW-0067">ATP-binding</keyword>
<dbReference type="InterPro" id="IPR027303">
    <property type="entry name" value="Gln_synth_gly_rich_site"/>
</dbReference>
<dbReference type="PROSITE" id="PS00181">
    <property type="entry name" value="GLNA_ATP"/>
    <property type="match status" value="1"/>
</dbReference>
<dbReference type="EMBL" id="CP128399">
    <property type="protein sequence ID" value="WJW66798.1"/>
    <property type="molecule type" value="Genomic_DNA"/>
</dbReference>
<keyword evidence="11" id="KW-0460">Magnesium</keyword>
<dbReference type="PROSITE" id="PS51987">
    <property type="entry name" value="GS_CATALYTIC"/>
    <property type="match status" value="1"/>
</dbReference>
<keyword evidence="8" id="KW-0479">Metal-binding</keyword>
<dbReference type="Proteomes" id="UP001431572">
    <property type="component" value="Chromosome 1"/>
</dbReference>
<evidence type="ECO:0000256" key="2">
    <source>
        <dbReference type="ARBA" id="ARBA00004496"/>
    </source>
</evidence>
<evidence type="ECO:0000256" key="4">
    <source>
        <dbReference type="ARBA" id="ARBA00012937"/>
    </source>
</evidence>
<dbReference type="InterPro" id="IPR008146">
    <property type="entry name" value="Gln_synth_cat_dom"/>
</dbReference>
<dbReference type="InterPro" id="IPR036651">
    <property type="entry name" value="Gln_synt_N_sf"/>
</dbReference>
<proteinExistence type="inferred from homology"/>
<keyword evidence="20" id="KW-1185">Reference proteome</keyword>